<dbReference type="NCBIfam" id="NF011991">
    <property type="entry name" value="PRK15447.1"/>
    <property type="match status" value="1"/>
</dbReference>
<dbReference type="RefSeq" id="WP_132703151.1">
    <property type="nucleotide sequence ID" value="NZ_SLZR01000017.1"/>
</dbReference>
<dbReference type="UniPathway" id="UPA00232"/>
<comment type="pathway">
    <text evidence="1">Cofactor biosynthesis; ubiquinone biosynthesis.</text>
</comment>
<dbReference type="EMBL" id="SLZR01000017">
    <property type="protein sequence ID" value="TCS38154.1"/>
    <property type="molecule type" value="Genomic_DNA"/>
</dbReference>
<dbReference type="Proteomes" id="UP000295793">
    <property type="component" value="Unassembled WGS sequence"/>
</dbReference>
<proteinExistence type="inferred from homology"/>
<comment type="subunit">
    <text evidence="1">Forms a heterodimer with UbiU.</text>
</comment>
<keyword evidence="3" id="KW-1185">Reference proteome</keyword>
<keyword evidence="2" id="KW-0645">Protease</keyword>
<feature type="binding site" evidence="1">
    <location>
        <position position="39"/>
    </location>
    <ligand>
        <name>[4Fe-4S] cluster</name>
        <dbReference type="ChEBI" id="CHEBI:49883"/>
    </ligand>
</feature>
<reference evidence="2 3" key="1">
    <citation type="submission" date="2019-03" db="EMBL/GenBank/DDBJ databases">
        <title>Genomic Encyclopedia of Archaeal and Bacterial Type Strains, Phase II (KMG-II): from individual species to whole genera.</title>
        <authorList>
            <person name="Goeker M."/>
        </authorList>
    </citation>
    <scope>NUCLEOTIDE SEQUENCE [LARGE SCALE GENOMIC DNA]</scope>
    <source>
        <strain evidence="2 3">DSM 15388</strain>
    </source>
</reference>
<keyword evidence="1" id="KW-0004">4Fe-4S</keyword>
<comment type="similarity">
    <text evidence="1">Belongs to the peptidase U32 family. UbiV subfamily.</text>
</comment>
<feature type="binding site" evidence="1">
    <location>
        <position position="178"/>
    </location>
    <ligand>
        <name>[4Fe-4S] cluster</name>
        <dbReference type="ChEBI" id="CHEBI:49883"/>
    </ligand>
</feature>
<keyword evidence="2" id="KW-0378">Hydrolase</keyword>
<organism evidence="2 3">
    <name type="scientific">Reinekea marinisedimentorum</name>
    <dbReference type="NCBI Taxonomy" id="230495"/>
    <lineage>
        <taxon>Bacteria</taxon>
        <taxon>Pseudomonadati</taxon>
        <taxon>Pseudomonadota</taxon>
        <taxon>Gammaproteobacteria</taxon>
        <taxon>Oceanospirillales</taxon>
        <taxon>Saccharospirillaceae</taxon>
        <taxon>Reinekea</taxon>
    </lineage>
</organism>
<keyword evidence="1" id="KW-0831">Ubiquinone biosynthesis</keyword>
<dbReference type="OrthoDB" id="8523349at2"/>
<comment type="cofactor">
    <cofactor evidence="1">
        <name>[4Fe-4S] cluster</name>
        <dbReference type="ChEBI" id="CHEBI:49883"/>
    </cofactor>
</comment>
<dbReference type="PANTHER" id="PTHR30217:SF11">
    <property type="entry name" value="UBIQUINONE BIOSYNTHESIS PROTEIN UBIV"/>
    <property type="match status" value="1"/>
</dbReference>
<comment type="function">
    <text evidence="1">Required for O(2)-independent ubiquinone (coenzyme Q) biosynthesis. Together with UbiU, is essential for the C6-hydroxylation reaction in the oxygen-independent ubiquinone biosynthesis pathway.</text>
</comment>
<dbReference type="GO" id="GO:0008233">
    <property type="term" value="F:peptidase activity"/>
    <property type="evidence" value="ECO:0007669"/>
    <property type="project" value="UniProtKB-KW"/>
</dbReference>
<evidence type="ECO:0000313" key="3">
    <source>
        <dbReference type="Proteomes" id="UP000295793"/>
    </source>
</evidence>
<evidence type="ECO:0000256" key="1">
    <source>
        <dbReference type="HAMAP-Rule" id="MF_02233"/>
    </source>
</evidence>
<dbReference type="GO" id="GO:0051539">
    <property type="term" value="F:4 iron, 4 sulfur cluster binding"/>
    <property type="evidence" value="ECO:0007669"/>
    <property type="project" value="UniProtKB-UniRule"/>
</dbReference>
<accession>A0A4R3HZ49</accession>
<dbReference type="GO" id="GO:0006744">
    <property type="term" value="P:ubiquinone biosynthetic process"/>
    <property type="evidence" value="ECO:0007669"/>
    <property type="project" value="UniProtKB-UniRule"/>
</dbReference>
<dbReference type="PANTHER" id="PTHR30217">
    <property type="entry name" value="PEPTIDASE U32 FAMILY"/>
    <property type="match status" value="1"/>
</dbReference>
<keyword evidence="1" id="KW-0411">Iron-sulfur</keyword>
<feature type="binding site" evidence="1">
    <location>
        <position position="191"/>
    </location>
    <ligand>
        <name>[4Fe-4S] cluster</name>
        <dbReference type="ChEBI" id="CHEBI:49883"/>
    </ligand>
</feature>
<gene>
    <name evidence="1" type="primary">ubiV</name>
    <name evidence="2" type="ORF">BCF53_11782</name>
</gene>
<keyword evidence="1" id="KW-0408">Iron</keyword>
<dbReference type="AlphaFoldDB" id="A0A4R3HZ49"/>
<dbReference type="InterPro" id="IPR051454">
    <property type="entry name" value="RNA/ubiquinone_mod_enzymes"/>
</dbReference>
<keyword evidence="1" id="KW-0479">Metal-binding</keyword>
<comment type="caution">
    <text evidence="2">The sequence shown here is derived from an EMBL/GenBank/DDBJ whole genome shotgun (WGS) entry which is preliminary data.</text>
</comment>
<sequence>MKLTLAPIPFYWPKQTVLDFYQQAQSWPVDRICLGETVCSKRREMRTEDWLDIARQLQAAGKEVAISTLALVEAESELKAIRSLCEQSDITVEANDLSAAEYLYQNGKAFTGGPFLNIYNVETLKLLAQDGLSRWTLPVELGQKELSDLLADIKREQLNIKTEVMVHGYLPLALSARCFTARAVDRPKDACKKVCIEYPTGIPVDSREDQRLFNLNGIQTQSGLILDLLAELPTLADMGVDAVRVVPSQPDMSEIIHTYARALSGETGLASPASSASYCNGYWYGKEGMASL</sequence>
<feature type="binding site" evidence="1">
    <location>
        <position position="195"/>
    </location>
    <ligand>
        <name>[4Fe-4S] cluster</name>
        <dbReference type="ChEBI" id="CHEBI:49883"/>
    </ligand>
</feature>
<dbReference type="InterPro" id="IPR001539">
    <property type="entry name" value="Peptidase_U32"/>
</dbReference>
<protein>
    <recommendedName>
        <fullName evidence="1">Ubiquinone biosynthesis protein UbiV</fullName>
    </recommendedName>
</protein>
<dbReference type="GO" id="GO:0006508">
    <property type="term" value="P:proteolysis"/>
    <property type="evidence" value="ECO:0007669"/>
    <property type="project" value="UniProtKB-KW"/>
</dbReference>
<dbReference type="Pfam" id="PF01136">
    <property type="entry name" value="Peptidase_U32"/>
    <property type="match status" value="1"/>
</dbReference>
<evidence type="ECO:0000313" key="2">
    <source>
        <dbReference type="EMBL" id="TCS38154.1"/>
    </source>
</evidence>
<dbReference type="GO" id="GO:0046872">
    <property type="term" value="F:metal ion binding"/>
    <property type="evidence" value="ECO:0007669"/>
    <property type="project" value="UniProtKB-KW"/>
</dbReference>
<dbReference type="HAMAP" id="MF_02233">
    <property type="entry name" value="UbiV"/>
    <property type="match status" value="1"/>
</dbReference>
<dbReference type="InterPro" id="IPR043693">
    <property type="entry name" value="UbiV"/>
</dbReference>
<name>A0A4R3HZ49_9GAMM</name>